<proteinExistence type="predicted"/>
<name>A0A151WGG5_9HYME</name>
<reference evidence="1 2" key="1">
    <citation type="submission" date="2015-09" db="EMBL/GenBank/DDBJ databases">
        <title>Trachymyrmex zeteki WGS genome.</title>
        <authorList>
            <person name="Nygaard S."/>
            <person name="Hu H."/>
            <person name="Boomsma J."/>
            <person name="Zhang G."/>
        </authorList>
    </citation>
    <scope>NUCLEOTIDE SEQUENCE [LARGE SCALE GENOMIC DNA]</scope>
    <source>
        <strain evidence="1">Tzet28-1</strain>
        <tissue evidence="1">Whole body</tissue>
    </source>
</reference>
<evidence type="ECO:0000313" key="2">
    <source>
        <dbReference type="Proteomes" id="UP000075809"/>
    </source>
</evidence>
<protein>
    <submittedName>
        <fullName evidence="1">Uncharacterized protein</fullName>
    </submittedName>
</protein>
<accession>A0A151WGG5</accession>
<dbReference type="AlphaFoldDB" id="A0A151WGG5"/>
<organism evidence="1 2">
    <name type="scientific">Mycetomoellerius zeteki</name>
    <dbReference type="NCBI Taxonomy" id="64791"/>
    <lineage>
        <taxon>Eukaryota</taxon>
        <taxon>Metazoa</taxon>
        <taxon>Ecdysozoa</taxon>
        <taxon>Arthropoda</taxon>
        <taxon>Hexapoda</taxon>
        <taxon>Insecta</taxon>
        <taxon>Pterygota</taxon>
        <taxon>Neoptera</taxon>
        <taxon>Endopterygota</taxon>
        <taxon>Hymenoptera</taxon>
        <taxon>Apocrita</taxon>
        <taxon>Aculeata</taxon>
        <taxon>Formicoidea</taxon>
        <taxon>Formicidae</taxon>
        <taxon>Myrmicinae</taxon>
        <taxon>Mycetomoellerius</taxon>
    </lineage>
</organism>
<evidence type="ECO:0000313" key="1">
    <source>
        <dbReference type="EMBL" id="KYQ46929.1"/>
    </source>
</evidence>
<keyword evidence="2" id="KW-1185">Reference proteome</keyword>
<dbReference type="Proteomes" id="UP000075809">
    <property type="component" value="Unassembled WGS sequence"/>
</dbReference>
<gene>
    <name evidence="1" type="ORF">ALC60_14060</name>
</gene>
<sequence>MDFKKSHASGENKILKEKRKKQIQTALKSELSISVDFVKQGFGTTNDGNTARKFFSKPEIVGKILGANVNLIERFANILQVISSDLEIDANKFGEYSLKTAHYL</sequence>
<dbReference type="EMBL" id="KQ983168">
    <property type="protein sequence ID" value="KYQ46929.1"/>
    <property type="molecule type" value="Genomic_DNA"/>
</dbReference>